<feature type="domain" description="Histidine kinase" evidence="11">
    <location>
        <begin position="461"/>
        <end position="649"/>
    </location>
</feature>
<dbReference type="PROSITE" id="PS50109">
    <property type="entry name" value="HIS_KIN"/>
    <property type="match status" value="1"/>
</dbReference>
<evidence type="ECO:0000256" key="7">
    <source>
        <dbReference type="ARBA" id="ARBA00022840"/>
    </source>
</evidence>
<protein>
    <recommendedName>
        <fullName evidence="2">histidine kinase</fullName>
        <ecNumber evidence="2">2.7.13.3</ecNumber>
    </recommendedName>
</protein>
<dbReference type="Gene3D" id="1.25.40.10">
    <property type="entry name" value="Tetratricopeptide repeat domain"/>
    <property type="match status" value="2"/>
</dbReference>
<dbReference type="InterPro" id="IPR050482">
    <property type="entry name" value="Sensor_HK_TwoCompSys"/>
</dbReference>
<evidence type="ECO:0000256" key="3">
    <source>
        <dbReference type="ARBA" id="ARBA00022553"/>
    </source>
</evidence>
<keyword evidence="4" id="KW-0808">Transferase</keyword>
<dbReference type="PANTHER" id="PTHR24421">
    <property type="entry name" value="NITRATE/NITRITE SENSOR PROTEIN NARX-RELATED"/>
    <property type="match status" value="1"/>
</dbReference>
<dbReference type="SUPFAM" id="SSF55874">
    <property type="entry name" value="ATPase domain of HSP90 chaperone/DNA topoisomerase II/histidine kinase"/>
    <property type="match status" value="1"/>
</dbReference>
<dbReference type="InterPro" id="IPR003594">
    <property type="entry name" value="HATPase_dom"/>
</dbReference>
<feature type="repeat" description="TPR" evidence="9">
    <location>
        <begin position="164"/>
        <end position="197"/>
    </location>
</feature>
<dbReference type="SMART" id="SM00387">
    <property type="entry name" value="HATPase_c"/>
    <property type="match status" value="1"/>
</dbReference>
<dbReference type="Pfam" id="PF07730">
    <property type="entry name" value="HisKA_3"/>
    <property type="match status" value="1"/>
</dbReference>
<keyword evidence="13" id="KW-1185">Reference proteome</keyword>
<dbReference type="Pfam" id="PF02518">
    <property type="entry name" value="HATPase_c"/>
    <property type="match status" value="1"/>
</dbReference>
<keyword evidence="6 12" id="KW-0418">Kinase</keyword>
<dbReference type="InterPro" id="IPR036890">
    <property type="entry name" value="HATPase_C_sf"/>
</dbReference>
<keyword evidence="10" id="KW-0472">Membrane</keyword>
<dbReference type="InterPro" id="IPR011712">
    <property type="entry name" value="Sig_transdc_His_kin_sub3_dim/P"/>
</dbReference>
<sequence length="649" mass="75100">MKPSLNLLFLIIILLFSNCSREKKSDLEIKLKPEDEKEVTSLGKALYKNISSKNHDSVIIIGKQFIKYMQQKPYLKNGIYAVNDEMGKAYLALKKHDSAVLAYKKSIKFFEQEPGAIEELSNQYINTIIGLINIDKRTENYDNAIKVLYRGLINLNGEKPKLRSRLFNELGYVYWYMKDINYAEKMFRKSLLIPEKSEFTKNANYMGLGDVFFSKNLDSAYFYYKKASSYFKKKIDKGNYYTNIINISQVLIRKGEVIEAEKLLLEAENHFIKSGSKYDIGRVYLGLAKVAMYNKNIDNEFKYLEQARPFLEKNGGIVNLHKLYLQFSKFYTKTGDLIKQKHYANKANQIKDSIYNPNKRSLINIYKINHLYELNELKVQTQKKQISIQSKQKKWLIIGVLILLFLIIILYILYLQRIKTQKALLKNQEELSAQKVSTLLQNQKVRSMQSHIEGQKKERERIAKDLHDSISGNLAAIKMKLTDIKENQSKDIDLIISNIDKTYNQVRSISHNLTPQEVVEYNFINVLNQLILLYQSENLKLTIEVFPEEELNLVNNSIQIEIYRILQELITNIVKHANATKGLINITLHDDYLNLIIEDNGIGIDIRKKEKGIGLKNISSRVKSLNGTIELDSGLNKGVTVNINIPTPT</sequence>
<evidence type="ECO:0000256" key="6">
    <source>
        <dbReference type="ARBA" id="ARBA00022777"/>
    </source>
</evidence>
<keyword evidence="3" id="KW-0597">Phosphoprotein</keyword>
<evidence type="ECO:0000256" key="1">
    <source>
        <dbReference type="ARBA" id="ARBA00000085"/>
    </source>
</evidence>
<comment type="catalytic activity">
    <reaction evidence="1">
        <text>ATP + protein L-histidine = ADP + protein N-phospho-L-histidine.</text>
        <dbReference type="EC" id="2.7.13.3"/>
    </reaction>
</comment>
<dbReference type="RefSeq" id="WP_182125835.1">
    <property type="nucleotide sequence ID" value="NZ_JACGLS010000008.1"/>
</dbReference>
<keyword evidence="10" id="KW-1133">Transmembrane helix</keyword>
<dbReference type="InterPro" id="IPR005467">
    <property type="entry name" value="His_kinase_dom"/>
</dbReference>
<evidence type="ECO:0000313" key="13">
    <source>
        <dbReference type="Proteomes" id="UP000563906"/>
    </source>
</evidence>
<evidence type="ECO:0000313" key="12">
    <source>
        <dbReference type="EMBL" id="MBA6157333.1"/>
    </source>
</evidence>
<feature type="transmembrane region" description="Helical" evidence="10">
    <location>
        <begin position="395"/>
        <end position="415"/>
    </location>
</feature>
<reference evidence="12 13" key="1">
    <citation type="submission" date="2020-07" db="EMBL/GenBank/DDBJ databases">
        <title>Bacterium isolated from marine sediment.</title>
        <authorList>
            <person name="Shang D."/>
            <person name="Du Z.-J."/>
        </authorList>
    </citation>
    <scope>NUCLEOTIDE SEQUENCE [LARGE SCALE GENOMIC DNA]</scope>
    <source>
        <strain evidence="12 13">S7007</strain>
    </source>
</reference>
<dbReference type="PANTHER" id="PTHR24421:SF10">
    <property type="entry name" value="NITRATE_NITRITE SENSOR PROTEIN NARQ"/>
    <property type="match status" value="1"/>
</dbReference>
<dbReference type="InterPro" id="IPR019734">
    <property type="entry name" value="TPR_rpt"/>
</dbReference>
<dbReference type="EC" id="2.7.13.3" evidence="2"/>
<dbReference type="CDD" id="cd16917">
    <property type="entry name" value="HATPase_UhpB-NarQ-NarX-like"/>
    <property type="match status" value="1"/>
</dbReference>
<evidence type="ECO:0000256" key="2">
    <source>
        <dbReference type="ARBA" id="ARBA00012438"/>
    </source>
</evidence>
<dbReference type="PROSITE" id="PS50005">
    <property type="entry name" value="TPR"/>
    <property type="match status" value="1"/>
</dbReference>
<keyword evidence="10" id="KW-0812">Transmembrane</keyword>
<dbReference type="Gene3D" id="1.20.5.1930">
    <property type="match status" value="1"/>
</dbReference>
<dbReference type="Gene3D" id="3.30.565.10">
    <property type="entry name" value="Histidine kinase-like ATPase, C-terminal domain"/>
    <property type="match status" value="1"/>
</dbReference>
<evidence type="ECO:0000256" key="4">
    <source>
        <dbReference type="ARBA" id="ARBA00022679"/>
    </source>
</evidence>
<dbReference type="InterPro" id="IPR011990">
    <property type="entry name" value="TPR-like_helical_dom_sf"/>
</dbReference>
<evidence type="ECO:0000256" key="8">
    <source>
        <dbReference type="ARBA" id="ARBA00023012"/>
    </source>
</evidence>
<keyword evidence="9" id="KW-0802">TPR repeat</keyword>
<dbReference type="GO" id="GO:0005524">
    <property type="term" value="F:ATP binding"/>
    <property type="evidence" value="ECO:0007669"/>
    <property type="project" value="UniProtKB-KW"/>
</dbReference>
<proteinExistence type="predicted"/>
<gene>
    <name evidence="12" type="ORF">H3Z83_12515</name>
</gene>
<dbReference type="SUPFAM" id="SSF48452">
    <property type="entry name" value="TPR-like"/>
    <property type="match status" value="2"/>
</dbReference>
<dbReference type="Proteomes" id="UP000563906">
    <property type="component" value="Unassembled WGS sequence"/>
</dbReference>
<dbReference type="EMBL" id="JACGLS010000008">
    <property type="protein sequence ID" value="MBA6157333.1"/>
    <property type="molecule type" value="Genomic_DNA"/>
</dbReference>
<dbReference type="AlphaFoldDB" id="A0A839AQG3"/>
<dbReference type="GO" id="GO:0046983">
    <property type="term" value="F:protein dimerization activity"/>
    <property type="evidence" value="ECO:0007669"/>
    <property type="project" value="InterPro"/>
</dbReference>
<name>A0A839AQG3_9FLAO</name>
<dbReference type="SMART" id="SM00028">
    <property type="entry name" value="TPR"/>
    <property type="match status" value="3"/>
</dbReference>
<organism evidence="12 13">
    <name type="scientific">Tenacibaculum pelagium</name>
    <dbReference type="NCBI Taxonomy" id="2759527"/>
    <lineage>
        <taxon>Bacteria</taxon>
        <taxon>Pseudomonadati</taxon>
        <taxon>Bacteroidota</taxon>
        <taxon>Flavobacteriia</taxon>
        <taxon>Flavobacteriales</taxon>
        <taxon>Flavobacteriaceae</taxon>
        <taxon>Tenacibaculum</taxon>
    </lineage>
</organism>
<keyword evidence="5" id="KW-0547">Nucleotide-binding</keyword>
<evidence type="ECO:0000259" key="11">
    <source>
        <dbReference type="PROSITE" id="PS50109"/>
    </source>
</evidence>
<dbReference type="GO" id="GO:0016020">
    <property type="term" value="C:membrane"/>
    <property type="evidence" value="ECO:0007669"/>
    <property type="project" value="InterPro"/>
</dbReference>
<evidence type="ECO:0000256" key="9">
    <source>
        <dbReference type="PROSITE-ProRule" id="PRU00339"/>
    </source>
</evidence>
<comment type="caution">
    <text evidence="12">The sequence shown here is derived from an EMBL/GenBank/DDBJ whole genome shotgun (WGS) entry which is preliminary data.</text>
</comment>
<keyword evidence="7" id="KW-0067">ATP-binding</keyword>
<evidence type="ECO:0000256" key="10">
    <source>
        <dbReference type="SAM" id="Phobius"/>
    </source>
</evidence>
<keyword evidence="8" id="KW-0902">Two-component regulatory system</keyword>
<evidence type="ECO:0000256" key="5">
    <source>
        <dbReference type="ARBA" id="ARBA00022741"/>
    </source>
</evidence>
<dbReference type="GO" id="GO:0000155">
    <property type="term" value="F:phosphorelay sensor kinase activity"/>
    <property type="evidence" value="ECO:0007669"/>
    <property type="project" value="InterPro"/>
</dbReference>
<dbReference type="Pfam" id="PF13181">
    <property type="entry name" value="TPR_8"/>
    <property type="match status" value="2"/>
</dbReference>
<accession>A0A839AQG3</accession>